<dbReference type="RefSeq" id="WP_134173912.1">
    <property type="nucleotide sequence ID" value="NZ_SODI01000001.1"/>
</dbReference>
<sequence length="114" mass="12998">MRTREERKADYDRRNVEIKAKYDAQTVARKAKEAAFKERQAAAKAARVEAAKPPEIVPMTEEQKRIHNQLALGMSSSSLADTMKSPIALLLLPTTISMMRKERKIAKRMRDAEQ</sequence>
<evidence type="ECO:0000313" key="2">
    <source>
        <dbReference type="Proteomes" id="UP000298218"/>
    </source>
</evidence>
<evidence type="ECO:0000313" key="1">
    <source>
        <dbReference type="EMBL" id="TFD80867.1"/>
    </source>
</evidence>
<comment type="caution">
    <text evidence="1">The sequence shown here is derived from an EMBL/GenBank/DDBJ whole genome shotgun (WGS) entry which is preliminary data.</text>
</comment>
<reference evidence="1 2" key="1">
    <citation type="submission" date="2019-03" db="EMBL/GenBank/DDBJ databases">
        <title>Genomics of glacier-inhabiting Cryobacterium strains.</title>
        <authorList>
            <person name="Liu Q."/>
            <person name="Xin Y.-H."/>
        </authorList>
    </citation>
    <scope>NUCLEOTIDE SEQUENCE [LARGE SCALE GENOMIC DNA]</scope>
    <source>
        <strain evidence="1 2">CGMCC 1.4292</strain>
    </source>
</reference>
<organism evidence="1 2">
    <name type="scientific">Cryobacterium psychrophilum</name>
    <dbReference type="NCBI Taxonomy" id="41988"/>
    <lineage>
        <taxon>Bacteria</taxon>
        <taxon>Bacillati</taxon>
        <taxon>Actinomycetota</taxon>
        <taxon>Actinomycetes</taxon>
        <taxon>Micrococcales</taxon>
        <taxon>Microbacteriaceae</taxon>
        <taxon>Cryobacterium</taxon>
    </lineage>
</organism>
<gene>
    <name evidence="1" type="ORF">E3T53_04385</name>
</gene>
<name>A0A4Y8KTC2_9MICO</name>
<dbReference type="Proteomes" id="UP000298218">
    <property type="component" value="Unassembled WGS sequence"/>
</dbReference>
<dbReference type="AlphaFoldDB" id="A0A4Y8KTC2"/>
<dbReference type="EMBL" id="SOHQ01000013">
    <property type="protein sequence ID" value="TFD80867.1"/>
    <property type="molecule type" value="Genomic_DNA"/>
</dbReference>
<proteinExistence type="predicted"/>
<keyword evidence="2" id="KW-1185">Reference proteome</keyword>
<protein>
    <submittedName>
        <fullName evidence="1">Uncharacterized protein</fullName>
    </submittedName>
</protein>
<accession>A0A4Y8KTC2</accession>